<dbReference type="InterPro" id="IPR050463">
    <property type="entry name" value="Gfo/Idh/MocA_oxidrdct_glycsds"/>
</dbReference>
<organism evidence="4 5">
    <name type="scientific">Caldivirga maquilingensis (strain ATCC 700844 / DSM 13496 / JCM 10307 / IC-167)</name>
    <dbReference type="NCBI Taxonomy" id="397948"/>
    <lineage>
        <taxon>Archaea</taxon>
        <taxon>Thermoproteota</taxon>
        <taxon>Thermoprotei</taxon>
        <taxon>Thermoproteales</taxon>
        <taxon>Thermoproteaceae</taxon>
        <taxon>Caldivirga</taxon>
    </lineage>
</organism>
<dbReference type="HOGENOM" id="CLU_023194_1_4_2"/>
<dbReference type="PANTHER" id="PTHR43818:SF11">
    <property type="entry name" value="BCDNA.GH03377"/>
    <property type="match status" value="1"/>
</dbReference>
<dbReference type="PANTHER" id="PTHR43818">
    <property type="entry name" value="BCDNA.GH03377"/>
    <property type="match status" value="1"/>
</dbReference>
<dbReference type="Pfam" id="PF22725">
    <property type="entry name" value="GFO_IDH_MocA_C3"/>
    <property type="match status" value="1"/>
</dbReference>
<dbReference type="EMBL" id="CP000852">
    <property type="protein sequence ID" value="ABW02017.1"/>
    <property type="molecule type" value="Genomic_DNA"/>
</dbReference>
<sequence>MGLSGQVKVRVGLIGAGGIANVHARYYRELPNVELVGVAEVVKERGVEFAKRWNIPEGNVFTDYREMIDKLNLDAVSITTPHRFHAEPTIYALKHGVNVLVEKPMASTAGEALEMYRAAASSGKILEVGFQNRFEAQIIAAKRIVAGGLLGEFYYGETLADGRRRRGIPTTPTFYTREMAGGGVLLDLGCYAIDNAMNILGFPEVVSVSGHVFTAIGRSRDAIVEGGWGAWDTEKFEVEDFVVAKIVLRNGGVLMLKEAWAMHNNELGRPFYMGTRGGIKLNPLEVYRDEWGHMTTTTVQLPNRDAWRDKIGKFIDAVINGKPSPIDPRENVYEQFILEAIYESARQNGAEVKLTIPDEVKPILNQYTKGA</sequence>
<dbReference type="InterPro" id="IPR055170">
    <property type="entry name" value="GFO_IDH_MocA-like_dom"/>
</dbReference>
<dbReference type="Gene3D" id="3.40.50.720">
    <property type="entry name" value="NAD(P)-binding Rossmann-like Domain"/>
    <property type="match status" value="1"/>
</dbReference>
<evidence type="ECO:0000259" key="3">
    <source>
        <dbReference type="Pfam" id="PF22725"/>
    </source>
</evidence>
<keyword evidence="5" id="KW-1185">Reference proteome</keyword>
<dbReference type="Pfam" id="PF01408">
    <property type="entry name" value="GFO_IDH_MocA"/>
    <property type="match status" value="1"/>
</dbReference>
<evidence type="ECO:0000313" key="5">
    <source>
        <dbReference type="Proteomes" id="UP000001137"/>
    </source>
</evidence>
<dbReference type="GO" id="GO:0016491">
    <property type="term" value="F:oxidoreductase activity"/>
    <property type="evidence" value="ECO:0007669"/>
    <property type="project" value="UniProtKB-KW"/>
</dbReference>
<accession>A8ME11</accession>
<name>A8ME11_CALMQ</name>
<evidence type="ECO:0000256" key="1">
    <source>
        <dbReference type="ARBA" id="ARBA00023002"/>
    </source>
</evidence>
<proteinExistence type="predicted"/>
<dbReference type="OrthoDB" id="226094at2157"/>
<dbReference type="InterPro" id="IPR000683">
    <property type="entry name" value="Gfo/Idh/MocA-like_OxRdtase_N"/>
</dbReference>
<protein>
    <submittedName>
        <fullName evidence="4">Oxidoreductase domain protein</fullName>
    </submittedName>
</protein>
<dbReference type="SUPFAM" id="SSF51735">
    <property type="entry name" value="NAD(P)-binding Rossmann-fold domains"/>
    <property type="match status" value="1"/>
</dbReference>
<evidence type="ECO:0000313" key="4">
    <source>
        <dbReference type="EMBL" id="ABW02017.1"/>
    </source>
</evidence>
<keyword evidence="1" id="KW-0560">Oxidoreductase</keyword>
<dbReference type="STRING" id="397948.Cmaq_1190"/>
<dbReference type="AlphaFoldDB" id="A8ME11"/>
<dbReference type="RefSeq" id="WP_012186236.1">
    <property type="nucleotide sequence ID" value="NC_009954.1"/>
</dbReference>
<evidence type="ECO:0000259" key="2">
    <source>
        <dbReference type="Pfam" id="PF01408"/>
    </source>
</evidence>
<dbReference type="KEGG" id="cma:Cmaq_1190"/>
<dbReference type="SUPFAM" id="SSF55347">
    <property type="entry name" value="Glyceraldehyde-3-phosphate dehydrogenase-like, C-terminal domain"/>
    <property type="match status" value="1"/>
</dbReference>
<dbReference type="GeneID" id="5710424"/>
<feature type="domain" description="GFO/IDH/MocA-like oxidoreductase" evidence="3">
    <location>
        <begin position="140"/>
        <end position="279"/>
    </location>
</feature>
<dbReference type="Proteomes" id="UP000001137">
    <property type="component" value="Chromosome"/>
</dbReference>
<dbReference type="InterPro" id="IPR036291">
    <property type="entry name" value="NAD(P)-bd_dom_sf"/>
</dbReference>
<dbReference type="GO" id="GO:0000166">
    <property type="term" value="F:nucleotide binding"/>
    <property type="evidence" value="ECO:0007669"/>
    <property type="project" value="InterPro"/>
</dbReference>
<feature type="domain" description="Gfo/Idh/MocA-like oxidoreductase N-terminal" evidence="2">
    <location>
        <begin position="9"/>
        <end position="130"/>
    </location>
</feature>
<dbReference type="Gene3D" id="3.30.360.10">
    <property type="entry name" value="Dihydrodipicolinate Reductase, domain 2"/>
    <property type="match status" value="1"/>
</dbReference>
<dbReference type="eggNOG" id="arCOG01622">
    <property type="taxonomic scope" value="Archaea"/>
</dbReference>
<reference evidence="4 5" key="1">
    <citation type="submission" date="2007-10" db="EMBL/GenBank/DDBJ databases">
        <title>Complete sequence of Caldivirga maquilingensis IC-167.</title>
        <authorList>
            <consortium name="US DOE Joint Genome Institute"/>
            <person name="Copeland A."/>
            <person name="Lucas S."/>
            <person name="Lapidus A."/>
            <person name="Barry K."/>
            <person name="Glavina del Rio T."/>
            <person name="Dalin E."/>
            <person name="Tice H."/>
            <person name="Pitluck S."/>
            <person name="Saunders E."/>
            <person name="Brettin T."/>
            <person name="Bruce D."/>
            <person name="Detter J.C."/>
            <person name="Han C."/>
            <person name="Schmutz J."/>
            <person name="Larimer F."/>
            <person name="Land M."/>
            <person name="Hauser L."/>
            <person name="Kyrpides N."/>
            <person name="Ivanova N."/>
            <person name="Biddle J.F."/>
            <person name="Zhang Z."/>
            <person name="Fitz-Gibbon S.T."/>
            <person name="Lowe T.M."/>
            <person name="Saltikov C."/>
            <person name="House C.H."/>
            <person name="Richardson P."/>
        </authorList>
    </citation>
    <scope>NUCLEOTIDE SEQUENCE [LARGE SCALE GENOMIC DNA]</scope>
    <source>
        <strain evidence="5">ATCC 700844 / DSM 13496 / JCM 10307 / IC-167</strain>
    </source>
</reference>
<gene>
    <name evidence="4" type="ordered locus">Cmaq_1190</name>
</gene>